<comment type="caution">
    <text evidence="5">The sequence shown here is derived from an EMBL/GenBank/DDBJ whole genome shotgun (WGS) entry which is preliminary data.</text>
</comment>
<dbReference type="Pfam" id="PF12796">
    <property type="entry name" value="Ank_2"/>
    <property type="match status" value="1"/>
</dbReference>
<feature type="compositionally biased region" description="Basic and acidic residues" evidence="4">
    <location>
        <begin position="283"/>
        <end position="296"/>
    </location>
</feature>
<accession>A0A4U0U4V0</accession>
<dbReference type="InterPro" id="IPR002110">
    <property type="entry name" value="Ankyrin_rpt"/>
</dbReference>
<dbReference type="SMART" id="SM00248">
    <property type="entry name" value="ANK"/>
    <property type="match status" value="8"/>
</dbReference>
<reference evidence="5 6" key="1">
    <citation type="submission" date="2017-03" db="EMBL/GenBank/DDBJ databases">
        <title>Genomes of endolithic fungi from Antarctica.</title>
        <authorList>
            <person name="Coleine C."/>
            <person name="Masonjones S."/>
            <person name="Stajich J.E."/>
        </authorList>
    </citation>
    <scope>NUCLEOTIDE SEQUENCE [LARGE SCALE GENOMIC DNA]</scope>
    <source>
        <strain evidence="5 6">CCFEE 6315</strain>
    </source>
</reference>
<dbReference type="PROSITE" id="PS50297">
    <property type="entry name" value="ANK_REP_REGION"/>
    <property type="match status" value="2"/>
</dbReference>
<dbReference type="Pfam" id="PF00023">
    <property type="entry name" value="Ank"/>
    <property type="match status" value="1"/>
</dbReference>
<dbReference type="PANTHER" id="PTHR24198">
    <property type="entry name" value="ANKYRIN REPEAT AND PROTEIN KINASE DOMAIN-CONTAINING PROTEIN"/>
    <property type="match status" value="1"/>
</dbReference>
<sequence>MFKQGKETLFELCTSTIALGNTIAVHILEYLSDARTVRNGFRELAAEFLEASRPLFPTKAGLTETSSAGTQLPVDARRDLVVLLRQYNTSYVVLNQMVSKMLNNERKQGFSKLSKGFSMLFADAEIEKLMLSISQCRELSRKNALVEAWLGCDVGQDAASWIGYTALAAVLNHPDPTRNNARSLVPKSADVTVTDMFAAQRDVPLRPATKQYGAPRGSSRLELHSPTMPAASQDYLGRESFTAGVVSPGSSRTPTTESHTFSYRSRILADDVSEISPPSSVGHVDEPYTRDHERPMSPKQAVRIKIDPTSVPRWRPKNTAGAVSGGAKQALLVAVKELDHEMVEHLLDTGVPANHSPEVNLLRIAVINRDIACVRLLLLFGASPNAKDADGFTPLYTATQEFFIEAAQLLCKYGADVNMSAGPKQENPLALAIAEGRATFAHLFLKHGADPHAIMGNTETPFTQAMSKTITMNLIELMLAYDSNVNTKNGHGDTALFKAINAERLDLVTILLDNGADPNLPGPKHMLWPAVHGPQILALLLERGADLKRAPGVLELATSIISTEAVETLLARGADPNAKKDGIFTPLCTAIRDNREHLVTILLAAGADPNLMASEYPAWKCVTHHRTHLLPKIVAAGADASSPPGIIEMAVAS</sequence>
<evidence type="ECO:0000256" key="3">
    <source>
        <dbReference type="PROSITE-ProRule" id="PRU00023"/>
    </source>
</evidence>
<protein>
    <submittedName>
        <fullName evidence="5">Uncharacterized protein</fullName>
    </submittedName>
</protein>
<proteinExistence type="predicted"/>
<feature type="region of interest" description="Disordered" evidence="4">
    <location>
        <begin position="274"/>
        <end position="300"/>
    </location>
</feature>
<dbReference type="AlphaFoldDB" id="A0A4U0U4V0"/>
<name>A0A4U0U4V0_9PEZI</name>
<dbReference type="InterPro" id="IPR036770">
    <property type="entry name" value="Ankyrin_rpt-contain_sf"/>
</dbReference>
<dbReference type="OrthoDB" id="426293at2759"/>
<dbReference type="PROSITE" id="PS50088">
    <property type="entry name" value="ANK_REPEAT"/>
    <property type="match status" value="2"/>
</dbReference>
<feature type="repeat" description="ANK" evidence="3">
    <location>
        <begin position="390"/>
        <end position="422"/>
    </location>
</feature>
<evidence type="ECO:0000256" key="1">
    <source>
        <dbReference type="ARBA" id="ARBA00022737"/>
    </source>
</evidence>
<keyword evidence="1" id="KW-0677">Repeat</keyword>
<evidence type="ECO:0000256" key="2">
    <source>
        <dbReference type="ARBA" id="ARBA00023043"/>
    </source>
</evidence>
<dbReference type="PANTHER" id="PTHR24198:SF165">
    <property type="entry name" value="ANKYRIN REPEAT-CONTAINING PROTEIN-RELATED"/>
    <property type="match status" value="1"/>
</dbReference>
<evidence type="ECO:0000313" key="6">
    <source>
        <dbReference type="Proteomes" id="UP000308549"/>
    </source>
</evidence>
<dbReference type="EMBL" id="NAJL01000013">
    <property type="protein sequence ID" value="TKA29894.1"/>
    <property type="molecule type" value="Genomic_DNA"/>
</dbReference>
<dbReference type="Proteomes" id="UP000308549">
    <property type="component" value="Unassembled WGS sequence"/>
</dbReference>
<evidence type="ECO:0000256" key="4">
    <source>
        <dbReference type="SAM" id="MobiDB-lite"/>
    </source>
</evidence>
<dbReference type="SUPFAM" id="SSF48403">
    <property type="entry name" value="Ankyrin repeat"/>
    <property type="match status" value="1"/>
</dbReference>
<keyword evidence="2 3" id="KW-0040">ANK repeat</keyword>
<gene>
    <name evidence="5" type="ORF">B0A50_03258</name>
</gene>
<keyword evidence="6" id="KW-1185">Reference proteome</keyword>
<organism evidence="5 6">
    <name type="scientific">Salinomyces thailandicus</name>
    <dbReference type="NCBI Taxonomy" id="706561"/>
    <lineage>
        <taxon>Eukaryota</taxon>
        <taxon>Fungi</taxon>
        <taxon>Dikarya</taxon>
        <taxon>Ascomycota</taxon>
        <taxon>Pezizomycotina</taxon>
        <taxon>Dothideomycetes</taxon>
        <taxon>Dothideomycetidae</taxon>
        <taxon>Mycosphaerellales</taxon>
        <taxon>Teratosphaeriaceae</taxon>
        <taxon>Salinomyces</taxon>
    </lineage>
</organism>
<feature type="repeat" description="ANK" evidence="3">
    <location>
        <begin position="491"/>
        <end position="523"/>
    </location>
</feature>
<dbReference type="Gene3D" id="1.25.40.20">
    <property type="entry name" value="Ankyrin repeat-containing domain"/>
    <property type="match status" value="3"/>
</dbReference>
<evidence type="ECO:0000313" key="5">
    <source>
        <dbReference type="EMBL" id="TKA29894.1"/>
    </source>
</evidence>